<reference evidence="1" key="1">
    <citation type="submission" date="2023-04" db="EMBL/GenBank/DDBJ databases">
        <title>A chromosome-level genome assembly of the parasitoid wasp Eretmocerus hayati.</title>
        <authorList>
            <person name="Zhong Y."/>
            <person name="Liu S."/>
            <person name="Liu Y."/>
        </authorList>
    </citation>
    <scope>NUCLEOTIDE SEQUENCE</scope>
    <source>
        <strain evidence="1">ZJU_SS_LIU_2023</strain>
    </source>
</reference>
<organism evidence="1 2">
    <name type="scientific">Eretmocerus hayati</name>
    <dbReference type="NCBI Taxonomy" id="131215"/>
    <lineage>
        <taxon>Eukaryota</taxon>
        <taxon>Metazoa</taxon>
        <taxon>Ecdysozoa</taxon>
        <taxon>Arthropoda</taxon>
        <taxon>Hexapoda</taxon>
        <taxon>Insecta</taxon>
        <taxon>Pterygota</taxon>
        <taxon>Neoptera</taxon>
        <taxon>Endopterygota</taxon>
        <taxon>Hymenoptera</taxon>
        <taxon>Apocrita</taxon>
        <taxon>Proctotrupomorpha</taxon>
        <taxon>Chalcidoidea</taxon>
        <taxon>Aphelinidae</taxon>
        <taxon>Aphelininae</taxon>
        <taxon>Eretmocerus</taxon>
    </lineage>
</organism>
<name>A0ACC2PWZ1_9HYME</name>
<proteinExistence type="predicted"/>
<evidence type="ECO:0000313" key="2">
    <source>
        <dbReference type="Proteomes" id="UP001239111"/>
    </source>
</evidence>
<sequence length="182" mass="20866">MWKRPPGPLNVWEVIEGYESLEDGTKKPVKFSIQEVPDTVDRRGEFLDNLTRHFLAEEPLSKSLRIKEDPQGTENFRTLWQLGLDQGVCIGCYKLNSNGEITDLVGCNSIFIMTATFRELLGHMKANFSPKFMKITEIFDVLSEQADVTKIFKVATYMRSMSLSVLPEYRGQKLGYHILKAR</sequence>
<protein>
    <submittedName>
        <fullName evidence="1">Uncharacterized protein</fullName>
    </submittedName>
</protein>
<gene>
    <name evidence="1" type="ORF">QAD02_023257</name>
</gene>
<accession>A0ACC2PWZ1</accession>
<keyword evidence="2" id="KW-1185">Reference proteome</keyword>
<dbReference type="Proteomes" id="UP001239111">
    <property type="component" value="Chromosome 1"/>
</dbReference>
<comment type="caution">
    <text evidence="1">The sequence shown here is derived from an EMBL/GenBank/DDBJ whole genome shotgun (WGS) entry which is preliminary data.</text>
</comment>
<dbReference type="EMBL" id="CM056741">
    <property type="protein sequence ID" value="KAJ8687463.1"/>
    <property type="molecule type" value="Genomic_DNA"/>
</dbReference>
<evidence type="ECO:0000313" key="1">
    <source>
        <dbReference type="EMBL" id="KAJ8687463.1"/>
    </source>
</evidence>